<keyword evidence="1" id="KW-1133">Transmembrane helix</keyword>
<organism evidence="2">
    <name type="scientific">bioreactor metagenome</name>
    <dbReference type="NCBI Taxonomy" id="1076179"/>
    <lineage>
        <taxon>unclassified sequences</taxon>
        <taxon>metagenomes</taxon>
        <taxon>ecological metagenomes</taxon>
    </lineage>
</organism>
<keyword evidence="1" id="KW-0472">Membrane</keyword>
<name>A0A645J897_9ZZZZ</name>
<comment type="caution">
    <text evidence="2">The sequence shown here is derived from an EMBL/GenBank/DDBJ whole genome shotgun (WGS) entry which is preliminary data.</text>
</comment>
<accession>A0A645J897</accession>
<proteinExistence type="predicted"/>
<reference evidence="2" key="1">
    <citation type="submission" date="2019-08" db="EMBL/GenBank/DDBJ databases">
        <authorList>
            <person name="Kucharzyk K."/>
            <person name="Murdoch R.W."/>
            <person name="Higgins S."/>
            <person name="Loffler F."/>
        </authorList>
    </citation>
    <scope>NUCLEOTIDE SEQUENCE</scope>
</reference>
<keyword evidence="1" id="KW-0812">Transmembrane</keyword>
<protein>
    <recommendedName>
        <fullName evidence="3">Zn-finger containing protein</fullName>
    </recommendedName>
</protein>
<feature type="transmembrane region" description="Helical" evidence="1">
    <location>
        <begin position="21"/>
        <end position="40"/>
    </location>
</feature>
<dbReference type="EMBL" id="VSSQ01134443">
    <property type="protein sequence ID" value="MPN59898.1"/>
    <property type="molecule type" value="Genomic_DNA"/>
</dbReference>
<evidence type="ECO:0008006" key="3">
    <source>
        <dbReference type="Google" id="ProtNLM"/>
    </source>
</evidence>
<evidence type="ECO:0000313" key="2">
    <source>
        <dbReference type="EMBL" id="MPN59898.1"/>
    </source>
</evidence>
<dbReference type="AlphaFoldDB" id="A0A645J897"/>
<evidence type="ECO:0000256" key="1">
    <source>
        <dbReference type="SAM" id="Phobius"/>
    </source>
</evidence>
<sequence>MNKFKAAFLRFMSGRYGNDSLNNLIFGLSIVIYLVNAFFIRNYFVGLFSQLLLLVVLFRMFSRNWYKRQAENNKYMVLTRPIRLRVSCLVKQFKDKDRRYFLCPNCQQIVRVPKGRGKIEIDCPKCHHSFERKT</sequence>
<dbReference type="CDD" id="cd20335">
    <property type="entry name" value="BRcat_RBR"/>
    <property type="match status" value="1"/>
</dbReference>
<gene>
    <name evidence="2" type="ORF">SDC9_207620</name>
</gene>
<feature type="transmembrane region" description="Helical" evidence="1">
    <location>
        <begin position="46"/>
        <end position="66"/>
    </location>
</feature>